<proteinExistence type="predicted"/>
<dbReference type="InterPro" id="IPR020471">
    <property type="entry name" value="AKR"/>
</dbReference>
<dbReference type="eggNOG" id="COG0667">
    <property type="taxonomic scope" value="Bacteria"/>
</dbReference>
<dbReference type="GO" id="GO:0016491">
    <property type="term" value="F:oxidoreductase activity"/>
    <property type="evidence" value="ECO:0007669"/>
    <property type="project" value="UniProtKB-KW"/>
</dbReference>
<evidence type="ECO:0000256" key="1">
    <source>
        <dbReference type="ARBA" id="ARBA00023002"/>
    </source>
</evidence>
<dbReference type="EMBL" id="CP006939">
    <property type="protein sequence ID" value="AHC13556.1"/>
    <property type="molecule type" value="Genomic_DNA"/>
</dbReference>
<gene>
    <name evidence="3" type="ORF">L21SP2_0112</name>
</gene>
<dbReference type="PATRIC" id="fig|1307761.3.peg.113"/>
<dbReference type="PANTHER" id="PTHR43364">
    <property type="entry name" value="NADH-SPECIFIC METHYLGLYOXAL REDUCTASE-RELATED"/>
    <property type="match status" value="1"/>
</dbReference>
<evidence type="ECO:0000259" key="2">
    <source>
        <dbReference type="Pfam" id="PF00248"/>
    </source>
</evidence>
<dbReference type="Pfam" id="PF00248">
    <property type="entry name" value="Aldo_ket_red"/>
    <property type="match status" value="1"/>
</dbReference>
<dbReference type="RefSeq" id="WP_024266489.1">
    <property type="nucleotide sequence ID" value="NC_023035.1"/>
</dbReference>
<dbReference type="Proteomes" id="UP000018680">
    <property type="component" value="Chromosome"/>
</dbReference>
<keyword evidence="1" id="KW-0560">Oxidoreductase</keyword>
<dbReference type="PRINTS" id="PR00069">
    <property type="entry name" value="ALDKETRDTASE"/>
</dbReference>
<dbReference type="SUPFAM" id="SSF51430">
    <property type="entry name" value="NAD(P)-linked oxidoreductase"/>
    <property type="match status" value="1"/>
</dbReference>
<dbReference type="OrthoDB" id="9804790at2"/>
<organism evidence="3 4">
    <name type="scientific">Salinispira pacifica</name>
    <dbReference type="NCBI Taxonomy" id="1307761"/>
    <lineage>
        <taxon>Bacteria</taxon>
        <taxon>Pseudomonadati</taxon>
        <taxon>Spirochaetota</taxon>
        <taxon>Spirochaetia</taxon>
        <taxon>Spirochaetales</taxon>
        <taxon>Spirochaetaceae</taxon>
        <taxon>Salinispira</taxon>
    </lineage>
</organism>
<reference evidence="3 4" key="1">
    <citation type="journal article" date="2015" name="Stand. Genomic Sci.">
        <title>Complete genome sequence and description of Salinispira pacifica gen. nov., sp. nov., a novel spirochaete isolated form a hypersaline microbial mat.</title>
        <authorList>
            <person name="Ben Hania W."/>
            <person name="Joseph M."/>
            <person name="Schumann P."/>
            <person name="Bunk B."/>
            <person name="Fiebig A."/>
            <person name="Sproer C."/>
            <person name="Klenk H.P."/>
            <person name="Fardeau M.L."/>
            <person name="Spring S."/>
        </authorList>
    </citation>
    <scope>NUCLEOTIDE SEQUENCE [LARGE SCALE GENOMIC DNA]</scope>
    <source>
        <strain evidence="3 4">L21-RPul-D2</strain>
    </source>
</reference>
<dbReference type="InterPro" id="IPR050523">
    <property type="entry name" value="AKR_Detox_Biosynth"/>
</dbReference>
<sequence>MKMKKPGRFGEEISAIGFGSWGISGAWGEMDEQAYIRTIHAAIDNGISFFDTAPIYGMGVSEEILGKAIEGRRDRLFIASKCGLVWNNKKRVRKDLSPASLRKEIDQSLERLRTDHLDLWQIHWPDENSDHDAAFEALAEIRDSGKVRFLGLSNFSAADLERAHKMVGIDSYQGLFNMFEQNAEKYHSIDLDYRVKKEILPILRREGMALLPYSPLMQGMLAGGISRDTSFAKGDVRAHNGKLSAENRGKYLEILEKLKPVAGDHNLSLAQLALVWTLNVDAVGSVIAGARSEKHVLSNAQAGEVSGQEEIVREVESVLSEYRGLIE</sequence>
<keyword evidence="4" id="KW-1185">Reference proteome</keyword>
<dbReference type="GO" id="GO:0005829">
    <property type="term" value="C:cytosol"/>
    <property type="evidence" value="ECO:0007669"/>
    <property type="project" value="TreeGrafter"/>
</dbReference>
<evidence type="ECO:0000313" key="4">
    <source>
        <dbReference type="Proteomes" id="UP000018680"/>
    </source>
</evidence>
<dbReference type="Gene3D" id="3.20.20.100">
    <property type="entry name" value="NADP-dependent oxidoreductase domain"/>
    <property type="match status" value="1"/>
</dbReference>
<accession>V5WEH6</accession>
<dbReference type="PROSITE" id="PS00062">
    <property type="entry name" value="ALDOKETO_REDUCTASE_2"/>
    <property type="match status" value="1"/>
</dbReference>
<dbReference type="STRING" id="1307761.L21SP2_0112"/>
<protein>
    <recommendedName>
        <fullName evidence="2">NADP-dependent oxidoreductase domain-containing protein</fullName>
    </recommendedName>
</protein>
<dbReference type="InterPro" id="IPR018170">
    <property type="entry name" value="Aldo/ket_reductase_CS"/>
</dbReference>
<dbReference type="KEGG" id="slr:L21SP2_0112"/>
<dbReference type="AlphaFoldDB" id="V5WEH6"/>
<evidence type="ECO:0000313" key="3">
    <source>
        <dbReference type="EMBL" id="AHC13556.1"/>
    </source>
</evidence>
<dbReference type="PANTHER" id="PTHR43364:SF4">
    <property type="entry name" value="NAD(P)-LINKED OXIDOREDUCTASE SUPERFAMILY PROTEIN"/>
    <property type="match status" value="1"/>
</dbReference>
<feature type="domain" description="NADP-dependent oxidoreductase" evidence="2">
    <location>
        <begin position="15"/>
        <end position="318"/>
    </location>
</feature>
<dbReference type="CDD" id="cd19084">
    <property type="entry name" value="AKR_AKR11B1-like"/>
    <property type="match status" value="1"/>
</dbReference>
<name>V5WEH6_9SPIO</name>
<dbReference type="InterPro" id="IPR023210">
    <property type="entry name" value="NADP_OxRdtase_dom"/>
</dbReference>
<dbReference type="HOGENOM" id="CLU_023205_2_3_12"/>
<dbReference type="InterPro" id="IPR036812">
    <property type="entry name" value="NAD(P)_OxRdtase_dom_sf"/>
</dbReference>